<dbReference type="EMBL" id="BJVF01000001">
    <property type="protein sequence ID" value="GEL10490.1"/>
    <property type="molecule type" value="Genomic_DNA"/>
</dbReference>
<evidence type="ECO:0000313" key="1">
    <source>
        <dbReference type="EMBL" id="GEL10490.1"/>
    </source>
</evidence>
<dbReference type="AlphaFoldDB" id="A0A511CCU9"/>
<reference evidence="1 2" key="1">
    <citation type="submission" date="2019-07" db="EMBL/GenBank/DDBJ databases">
        <title>Whole genome shotgun sequence of Flavobacterium glycines NBRC 105008.</title>
        <authorList>
            <person name="Hosoyama A."/>
            <person name="Uohara A."/>
            <person name="Ohji S."/>
            <person name="Ichikawa N."/>
        </authorList>
    </citation>
    <scope>NUCLEOTIDE SEQUENCE [LARGE SCALE GENOMIC DNA]</scope>
    <source>
        <strain evidence="1 2">NBRC 105008</strain>
    </source>
</reference>
<dbReference type="Proteomes" id="UP000321579">
    <property type="component" value="Unassembled WGS sequence"/>
</dbReference>
<protein>
    <submittedName>
        <fullName evidence="1">Uncharacterized protein</fullName>
    </submittedName>
</protein>
<name>A0A511CCU9_9FLAO</name>
<gene>
    <name evidence="1" type="ORF">FGL01_12290</name>
</gene>
<accession>A0A511CCU9</accession>
<proteinExistence type="predicted"/>
<organism evidence="1 2">
    <name type="scientific">Flavobacterium glycines</name>
    <dbReference type="NCBI Taxonomy" id="551990"/>
    <lineage>
        <taxon>Bacteria</taxon>
        <taxon>Pseudomonadati</taxon>
        <taxon>Bacteroidota</taxon>
        <taxon>Flavobacteriia</taxon>
        <taxon>Flavobacteriales</taxon>
        <taxon>Flavobacteriaceae</taxon>
        <taxon>Flavobacterium</taxon>
    </lineage>
</organism>
<comment type="caution">
    <text evidence="1">The sequence shown here is derived from an EMBL/GenBank/DDBJ whole genome shotgun (WGS) entry which is preliminary data.</text>
</comment>
<evidence type="ECO:0000313" key="2">
    <source>
        <dbReference type="Proteomes" id="UP000321579"/>
    </source>
</evidence>
<sequence length="47" mass="5472">MDKSKILDYKVSLPIQLDLELQKNQVEQIQFKAIYKSVPSAAIFRHP</sequence>